<dbReference type="Pfam" id="PF23375">
    <property type="entry name" value="DUF7094"/>
    <property type="match status" value="1"/>
</dbReference>
<dbReference type="OrthoDB" id="201701at2157"/>
<dbReference type="Pfam" id="PF23374">
    <property type="entry name" value="Fn3_arc"/>
    <property type="match status" value="1"/>
</dbReference>
<dbReference type="AlphaFoldDB" id="E7QNZ3"/>
<proteinExistence type="predicted"/>
<feature type="domain" description="DUF7094" evidence="2">
    <location>
        <begin position="46"/>
        <end position="146"/>
    </location>
</feature>
<dbReference type="eggNOG" id="arCOG03052">
    <property type="taxonomic scope" value="Archaea"/>
</dbReference>
<name>E7QNZ3_HALPU</name>
<dbReference type="PATRIC" id="fig|797209.4.peg.149"/>
<comment type="caution">
    <text evidence="3">The sequence shown here is derived from an EMBL/GenBank/DDBJ whole genome shotgun (WGS) entry which is preliminary data.</text>
</comment>
<dbReference type="STRING" id="797209.GCA_000376445_02037"/>
<dbReference type="EMBL" id="AEMG01000002">
    <property type="protein sequence ID" value="EFW93646.1"/>
    <property type="molecule type" value="Genomic_DNA"/>
</dbReference>
<dbReference type="RefSeq" id="WP_007976099.1">
    <property type="nucleotide sequence ID" value="NZ_AEMG01000002.1"/>
</dbReference>
<dbReference type="Proteomes" id="UP000003751">
    <property type="component" value="Unassembled WGS sequence"/>
</dbReference>
<reference evidence="3 4" key="1">
    <citation type="journal article" date="2014" name="ISME J.">
        <title>Trehalose/2-sulfotrehalose biosynthesis and glycine-betaine uptake are widely spread mechanisms for osmoadaptation in the Halobacteriales.</title>
        <authorList>
            <person name="Youssef N.H."/>
            <person name="Savage-Ashlock K.N."/>
            <person name="McCully A.L."/>
            <person name="Luedtke B."/>
            <person name="Shaw E.I."/>
            <person name="Hoff W.D."/>
            <person name="Elshahed M.S."/>
        </authorList>
    </citation>
    <scope>NUCLEOTIDE SEQUENCE [LARGE SCALE GENOMIC DNA]</scope>
    <source>
        <strain evidence="3 4">DX253</strain>
    </source>
</reference>
<dbReference type="InterPro" id="IPR056397">
    <property type="entry name" value="Fn3_arc"/>
</dbReference>
<evidence type="ECO:0000313" key="3">
    <source>
        <dbReference type="EMBL" id="EFW93646.1"/>
    </source>
</evidence>
<evidence type="ECO:0000259" key="2">
    <source>
        <dbReference type="Pfam" id="PF23375"/>
    </source>
</evidence>
<sequence length="256" mass="28160">MKTKGKSVIQFAPHEYELRADLIPLRGEVRNNVVESVRSGTGSKYVYVATTSDGTVLSTVLGNKYVREAYRSDYRNSSLDSYLTGREKTNITVNSYPWVKEKNPGTSSNIQYKKGVSETKMVYPQGVITAYLDSGTEKIYREIQYKLLTGDNHTPYGTAIRNNSTDLHLAVNRTYPGGPLRINLTDANGDPVQSTIEIGENEVGETDSDGILLTVSPRRTFTVSARHGSERVNVTVTPYGVTRTNATNGPPQDIAG</sequence>
<organism evidence="3 4">
    <name type="scientific">Haladaptatus paucihalophilus DX253</name>
    <dbReference type="NCBI Taxonomy" id="797209"/>
    <lineage>
        <taxon>Archaea</taxon>
        <taxon>Methanobacteriati</taxon>
        <taxon>Methanobacteriota</taxon>
        <taxon>Stenosarchaea group</taxon>
        <taxon>Halobacteria</taxon>
        <taxon>Halobacteriales</taxon>
        <taxon>Haladaptataceae</taxon>
        <taxon>Haladaptatus</taxon>
    </lineage>
</organism>
<evidence type="ECO:0000313" key="4">
    <source>
        <dbReference type="Proteomes" id="UP000003751"/>
    </source>
</evidence>
<gene>
    <name evidence="3" type="ORF">ZOD2009_00845</name>
</gene>
<protein>
    <submittedName>
        <fullName evidence="3">Uncharacterized protein</fullName>
    </submittedName>
</protein>
<accession>E7QNZ3</accession>
<feature type="domain" description="Fibronectin-III type-like" evidence="1">
    <location>
        <begin position="162"/>
        <end position="234"/>
    </location>
</feature>
<evidence type="ECO:0000259" key="1">
    <source>
        <dbReference type="Pfam" id="PF23374"/>
    </source>
</evidence>
<dbReference type="InterPro" id="IPR055520">
    <property type="entry name" value="DUF7094"/>
</dbReference>